<protein>
    <submittedName>
        <fullName evidence="4">Nucleoside hydrolase</fullName>
    </submittedName>
</protein>
<keyword evidence="1 4" id="KW-0378">Hydrolase</keyword>
<dbReference type="EMBL" id="JBHSMJ010000005">
    <property type="protein sequence ID" value="MFC5447031.1"/>
    <property type="molecule type" value="Genomic_DNA"/>
</dbReference>
<dbReference type="Pfam" id="PF01156">
    <property type="entry name" value="IU_nuc_hydro"/>
    <property type="match status" value="1"/>
</dbReference>
<evidence type="ECO:0000313" key="4">
    <source>
        <dbReference type="EMBL" id="MFC5447031.1"/>
    </source>
</evidence>
<dbReference type="CDD" id="cd02651">
    <property type="entry name" value="nuc_hydro_IU_UC_XIUA"/>
    <property type="match status" value="1"/>
</dbReference>
<comment type="caution">
    <text evidence="4">The sequence shown here is derived from an EMBL/GenBank/DDBJ whole genome shotgun (WGS) entry which is preliminary data.</text>
</comment>
<dbReference type="Gene3D" id="3.90.245.10">
    <property type="entry name" value="Ribonucleoside hydrolase-like"/>
    <property type="match status" value="1"/>
</dbReference>
<dbReference type="InterPro" id="IPR036452">
    <property type="entry name" value="Ribo_hydro-like"/>
</dbReference>
<evidence type="ECO:0000256" key="1">
    <source>
        <dbReference type="ARBA" id="ARBA00022801"/>
    </source>
</evidence>
<proteinExistence type="predicted"/>
<dbReference type="InterPro" id="IPR001910">
    <property type="entry name" value="Inosine/uridine_hydrolase_dom"/>
</dbReference>
<dbReference type="PANTHER" id="PTHR12304:SF4">
    <property type="entry name" value="URIDINE NUCLEOSIDASE"/>
    <property type="match status" value="1"/>
</dbReference>
<reference evidence="5" key="1">
    <citation type="journal article" date="2019" name="Int. J. Syst. Evol. Microbiol.">
        <title>The Global Catalogue of Microorganisms (GCM) 10K type strain sequencing project: providing services to taxonomists for standard genome sequencing and annotation.</title>
        <authorList>
            <consortium name="The Broad Institute Genomics Platform"/>
            <consortium name="The Broad Institute Genome Sequencing Center for Infectious Disease"/>
            <person name="Wu L."/>
            <person name="Ma J."/>
        </authorList>
    </citation>
    <scope>NUCLEOTIDE SEQUENCE [LARGE SCALE GENOMIC DNA]</scope>
    <source>
        <strain evidence="5">KACC 11904</strain>
    </source>
</reference>
<dbReference type="RefSeq" id="WP_270881493.1">
    <property type="nucleotide sequence ID" value="NZ_JAQFVF010000053.1"/>
</dbReference>
<gene>
    <name evidence="4" type="ORF">ACFPOG_02090</name>
</gene>
<keyword evidence="2" id="KW-0326">Glycosidase</keyword>
<feature type="domain" description="Inosine/uridine-preferring nucleoside hydrolase" evidence="3">
    <location>
        <begin position="5"/>
        <end position="300"/>
    </location>
</feature>
<organism evidence="4 5">
    <name type="scientific">Paenibacillus aestuarii</name>
    <dbReference type="NCBI Taxonomy" id="516965"/>
    <lineage>
        <taxon>Bacteria</taxon>
        <taxon>Bacillati</taxon>
        <taxon>Bacillota</taxon>
        <taxon>Bacilli</taxon>
        <taxon>Bacillales</taxon>
        <taxon>Paenibacillaceae</taxon>
        <taxon>Paenibacillus</taxon>
    </lineage>
</organism>
<evidence type="ECO:0000259" key="3">
    <source>
        <dbReference type="Pfam" id="PF01156"/>
    </source>
</evidence>
<name>A0ABW0K393_9BACL</name>
<dbReference type="Proteomes" id="UP001596044">
    <property type="component" value="Unassembled WGS sequence"/>
</dbReference>
<dbReference type="GO" id="GO:0016787">
    <property type="term" value="F:hydrolase activity"/>
    <property type="evidence" value="ECO:0007669"/>
    <property type="project" value="UniProtKB-KW"/>
</dbReference>
<dbReference type="InterPro" id="IPR023186">
    <property type="entry name" value="IUNH"/>
</dbReference>
<dbReference type="SUPFAM" id="SSF53590">
    <property type="entry name" value="Nucleoside hydrolase"/>
    <property type="match status" value="1"/>
</dbReference>
<sequence>MSKKVILDVDTGVDDALGILLAVKSGELDILGITTVSGNVSLAQATVNTCKILQFAGAEHIPVVRGASKPLLRQEHFEHRVHGKDGLGGALRDMPLHIEPAEGNASDYIVDQVRRYPGEVTLIMTAPLTNLAAALIKYPELVRDVKEVIVMGGVVMSYGNVTPTAEYNMYVDPEAAKLVFQAGFPSLILVGLDVTRKALLTEEHINKLNDATMQQYVRESTRDYLNRYYERNGVRACALHDPLAVGVALTRSVVTMKSYYVDVETRSELCDGQTVCDFQNRLQREPNVQVCTEVDTDAFLAMFLRVLDA</sequence>
<dbReference type="PANTHER" id="PTHR12304">
    <property type="entry name" value="INOSINE-URIDINE PREFERRING NUCLEOSIDE HYDROLASE"/>
    <property type="match status" value="1"/>
</dbReference>
<keyword evidence="5" id="KW-1185">Reference proteome</keyword>
<evidence type="ECO:0000313" key="5">
    <source>
        <dbReference type="Proteomes" id="UP001596044"/>
    </source>
</evidence>
<evidence type="ECO:0000256" key="2">
    <source>
        <dbReference type="ARBA" id="ARBA00023295"/>
    </source>
</evidence>
<accession>A0ABW0K393</accession>